<evidence type="ECO:0000256" key="3">
    <source>
        <dbReference type="ARBA" id="ARBA00022825"/>
    </source>
</evidence>
<dbReference type="EMBL" id="CABDUW010000061">
    <property type="protein sequence ID" value="VTJ56110.1"/>
    <property type="molecule type" value="Genomic_DNA"/>
</dbReference>
<comment type="caution">
    <text evidence="7">The sequence shown here is derived from an EMBL/GenBank/DDBJ whole genome shotgun (WGS) entry which is preliminary data.</text>
</comment>
<reference evidence="7" key="1">
    <citation type="submission" date="2019-04" db="EMBL/GenBank/DDBJ databases">
        <authorList>
            <person name="Alioto T."/>
            <person name="Alioto T."/>
        </authorList>
    </citation>
    <scope>NUCLEOTIDE SEQUENCE [LARGE SCALE GENOMIC DNA]</scope>
</reference>
<dbReference type="GO" id="GO:0006508">
    <property type="term" value="P:proteolysis"/>
    <property type="evidence" value="ECO:0007669"/>
    <property type="project" value="UniProtKB-KW"/>
</dbReference>
<dbReference type="Pfam" id="PF23094">
    <property type="entry name" value="MBTPS1_3rd"/>
    <property type="match status" value="1"/>
</dbReference>
<dbReference type="PROSITE" id="PS51892">
    <property type="entry name" value="SUBTILASE"/>
    <property type="match status" value="1"/>
</dbReference>
<dbReference type="AlphaFoldDB" id="A0A5E4AGL4"/>
<accession>A0A5E4AGL4</accession>
<feature type="domain" description="Peptidase S8/S53" evidence="5">
    <location>
        <begin position="3"/>
        <end position="186"/>
    </location>
</feature>
<comment type="caution">
    <text evidence="4">Lacks conserved residue(s) required for the propagation of feature annotation.</text>
</comment>
<feature type="domain" description="MBTPS1 third" evidence="6">
    <location>
        <begin position="257"/>
        <end position="388"/>
    </location>
</feature>
<dbReference type="InterPro" id="IPR057060">
    <property type="entry name" value="MBTPS1_3rd"/>
</dbReference>
<evidence type="ECO:0000256" key="4">
    <source>
        <dbReference type="PROSITE-ProRule" id="PRU01240"/>
    </source>
</evidence>
<dbReference type="PANTHER" id="PTHR43806">
    <property type="entry name" value="PEPTIDASE S8"/>
    <property type="match status" value="1"/>
</dbReference>
<protein>
    <submittedName>
        <fullName evidence="7">Uncharacterized protein</fullName>
    </submittedName>
</protein>
<dbReference type="GO" id="GO:0005794">
    <property type="term" value="C:Golgi apparatus"/>
    <property type="evidence" value="ECO:0007669"/>
    <property type="project" value="TreeGrafter"/>
</dbReference>
<dbReference type="GO" id="GO:0004252">
    <property type="term" value="F:serine-type endopeptidase activity"/>
    <property type="evidence" value="ECO:0007669"/>
    <property type="project" value="InterPro"/>
</dbReference>
<keyword evidence="2" id="KW-0645">Protease</keyword>
<comment type="similarity">
    <text evidence="1 4">Belongs to the peptidase S8 family.</text>
</comment>
<keyword evidence="8" id="KW-1185">Reference proteome</keyword>
<keyword evidence="3" id="KW-0720">Serine protease</keyword>
<dbReference type="InterPro" id="IPR000209">
    <property type="entry name" value="Peptidase_S8/S53_dom"/>
</dbReference>
<sequence>MRVAVFDTGLSEKHPHFKNVRERTNWINERTLDDGLGHSTFVAGVIASMRECQGFAPDAELHIFRVFTNNQVSYTSWFLDAFNYAVLKKIDVLNLSIGGPDFMDHPFDDKVWELTANNVIMVSAIGNDGPLYGTLNKPADQMDVIGVSGIDFEDNIACFSSRGMTTWELPGGYGSVKPDVVTYGAGVQGSVVAGAVTLLVSTVQKCELVNPASKKQALIALARRLPGVNMFEQGHGKLDLLRAYQILNSYRPQASLSPSYIDLTECPYMWPYCSQPIYYGGMPTIVNVTILNGMGVTGRIVDKPDWQPYLPQNGDNTEVAFSYSSVLWPWSGYLAISISVTKKAASWEGIAQGHVMITMASPAETESKIGAEQTSTVKLTVKVKIIPTPPRSKRVL</sequence>
<dbReference type="InterPro" id="IPR036852">
    <property type="entry name" value="Peptidase_S8/S53_dom_sf"/>
</dbReference>
<dbReference type="PANTHER" id="PTHR43806:SF7">
    <property type="entry name" value="MEMBRANE-BOUND TRANSCRIPTION FACTOR SITE-1 PROTEASE"/>
    <property type="match status" value="1"/>
</dbReference>
<evidence type="ECO:0000259" key="5">
    <source>
        <dbReference type="Pfam" id="PF00082"/>
    </source>
</evidence>
<evidence type="ECO:0000313" key="8">
    <source>
        <dbReference type="Proteomes" id="UP000335636"/>
    </source>
</evidence>
<evidence type="ECO:0000256" key="2">
    <source>
        <dbReference type="ARBA" id="ARBA00022670"/>
    </source>
</evidence>
<dbReference type="Gene3D" id="3.40.50.200">
    <property type="entry name" value="Peptidase S8/S53 domain"/>
    <property type="match status" value="1"/>
</dbReference>
<proteinExistence type="inferred from homology"/>
<keyword evidence="3" id="KW-0378">Hydrolase</keyword>
<dbReference type="Pfam" id="PF00082">
    <property type="entry name" value="Peptidase_S8"/>
    <property type="match status" value="1"/>
</dbReference>
<evidence type="ECO:0000256" key="1">
    <source>
        <dbReference type="ARBA" id="ARBA00011073"/>
    </source>
</evidence>
<evidence type="ECO:0000259" key="6">
    <source>
        <dbReference type="Pfam" id="PF23094"/>
    </source>
</evidence>
<dbReference type="Proteomes" id="UP000335636">
    <property type="component" value="Unassembled WGS sequence"/>
</dbReference>
<evidence type="ECO:0000313" key="7">
    <source>
        <dbReference type="EMBL" id="VTJ56110.1"/>
    </source>
</evidence>
<organism evidence="7 8">
    <name type="scientific">Marmota monax</name>
    <name type="common">Woodchuck</name>
    <dbReference type="NCBI Taxonomy" id="9995"/>
    <lineage>
        <taxon>Eukaryota</taxon>
        <taxon>Metazoa</taxon>
        <taxon>Chordata</taxon>
        <taxon>Craniata</taxon>
        <taxon>Vertebrata</taxon>
        <taxon>Euteleostomi</taxon>
        <taxon>Mammalia</taxon>
        <taxon>Eutheria</taxon>
        <taxon>Euarchontoglires</taxon>
        <taxon>Glires</taxon>
        <taxon>Rodentia</taxon>
        <taxon>Sciuromorpha</taxon>
        <taxon>Sciuridae</taxon>
        <taxon>Xerinae</taxon>
        <taxon>Marmotini</taxon>
        <taxon>Marmota</taxon>
    </lineage>
</organism>
<dbReference type="InterPro" id="IPR050131">
    <property type="entry name" value="Peptidase_S8_subtilisin-like"/>
</dbReference>
<gene>
    <name evidence="7" type="ORF">MONAX_5E005616</name>
</gene>
<dbReference type="SUPFAM" id="SSF52743">
    <property type="entry name" value="Subtilisin-like"/>
    <property type="match status" value="1"/>
</dbReference>
<name>A0A5E4AGL4_MARMO</name>